<protein>
    <submittedName>
        <fullName evidence="3">Tetratricopeptide repeat protein</fullName>
    </submittedName>
</protein>
<dbReference type="PANTHER" id="PTHR24104">
    <property type="entry name" value="E3 UBIQUITIN-PROTEIN LIGASE NHLRC1-RELATED"/>
    <property type="match status" value="1"/>
</dbReference>
<keyword evidence="4" id="KW-1185">Reference proteome</keyword>
<dbReference type="SUPFAM" id="SSF63825">
    <property type="entry name" value="YWTD domain"/>
    <property type="match status" value="1"/>
</dbReference>
<dbReference type="KEGG" id="taqu:KDW03_08820"/>
<sequence>MKKAWLTLIFMLVSSIALAQTVNQILSEREFRVGMLRFYNRQYQAAIQVFQRSLDLDPLNYRARYYLGEAYLQAGYTRQAIEEWENLIQLGGATYQVKQRLNDLYYQLSMDKNYTLYENYVLSQLYDGLKDGAHKVIRPAFLFYDEEEDTLLVSSLGNRYISEIDNTGRVIRTIGRKWWEQSVFATPMGIFLHDKKIYVADYTQDKIFVFNRTGKLLGSFGSHGYQSSNLAGPMGIVIVNGYLYVVDNGNDRIQKFTPEGEWVQTIGEGELNRPTDIVSDGSYLYVSDTANKRIVVYDFFGNFIREIVLNGIEEPRGLSLKGDFLYIVDSKKGIYLYNLQTEDMETLTTEEKPLQRPFDVAIDKQYRLNLSDINSTKMAIYTPLQMKYVNLGVFISQIWVDKYPKNLIHFRVLDREGNPIYNLRQENIAIYEENTLVPFIRLGQTYNYRDRLYLKIVIEMDPTMNTYREELQEFLKSIIEPMQGTDKLDLTLIGATTEDTGPYAAALLSTLEKVKNHPVGPLKDVDKALYNAVTSTLNVNLNKAIIYFTSGKTSFDSFTTYEPDVITTYARQNAVPIYVIHMGNRRQPLYQEMAEKTFGKYYTLENMKDIVQIYQTIRQAPPLEYVVSYTGLNLRGLPNFWVNVKLKVQYKDFMGVVDGGYFVPELFSSPFGPKLIDLNREQFKLRQSQPREE</sequence>
<feature type="chain" id="PRO_5043713203" evidence="2">
    <location>
        <begin position="20"/>
        <end position="693"/>
    </location>
</feature>
<feature type="repeat" description="TPR" evidence="1">
    <location>
        <begin position="27"/>
        <end position="60"/>
    </location>
</feature>
<dbReference type="RefSeq" id="WP_271434718.1">
    <property type="nucleotide sequence ID" value="NZ_CP073355.1"/>
</dbReference>
<organism evidence="3 4">
    <name type="scientific">Thermospira aquatica</name>
    <dbReference type="NCBI Taxonomy" id="2828656"/>
    <lineage>
        <taxon>Bacteria</taxon>
        <taxon>Pseudomonadati</taxon>
        <taxon>Spirochaetota</taxon>
        <taxon>Spirochaetia</taxon>
        <taxon>Brevinematales</taxon>
        <taxon>Thermospiraceae</taxon>
        <taxon>Thermospira</taxon>
    </lineage>
</organism>
<gene>
    <name evidence="3" type="ORF">KDW03_08820</name>
</gene>
<evidence type="ECO:0000256" key="2">
    <source>
        <dbReference type="SAM" id="SignalP"/>
    </source>
</evidence>
<keyword evidence="2" id="KW-0732">Signal</keyword>
<dbReference type="SUPFAM" id="SSF53300">
    <property type="entry name" value="vWA-like"/>
    <property type="match status" value="1"/>
</dbReference>
<dbReference type="Pfam" id="PF13432">
    <property type="entry name" value="TPR_16"/>
    <property type="match status" value="1"/>
</dbReference>
<dbReference type="Gene3D" id="3.40.50.410">
    <property type="entry name" value="von Willebrand factor, type A domain"/>
    <property type="match status" value="1"/>
</dbReference>
<accession>A0AAX3BBG3</accession>
<feature type="signal peptide" evidence="2">
    <location>
        <begin position="1"/>
        <end position="19"/>
    </location>
</feature>
<reference evidence="3" key="1">
    <citation type="submission" date="2021-04" db="EMBL/GenBank/DDBJ databases">
        <authorList>
            <person name="Postec A."/>
        </authorList>
    </citation>
    <scope>NUCLEOTIDE SEQUENCE</scope>
    <source>
        <strain evidence="3">F1F22</strain>
    </source>
</reference>
<dbReference type="InterPro" id="IPR011042">
    <property type="entry name" value="6-blade_b-propeller_TolB-like"/>
</dbReference>
<dbReference type="InterPro" id="IPR019734">
    <property type="entry name" value="TPR_rpt"/>
</dbReference>
<evidence type="ECO:0000313" key="3">
    <source>
        <dbReference type="EMBL" id="URA09584.1"/>
    </source>
</evidence>
<reference evidence="3" key="2">
    <citation type="submission" date="2022-06" db="EMBL/GenBank/DDBJ databases">
        <title>Thermospira aquatica gen. nov., sp. nov.</title>
        <authorList>
            <person name="Ben Ali Gam Z."/>
            <person name="Labat M."/>
        </authorList>
    </citation>
    <scope>NUCLEOTIDE SEQUENCE</scope>
    <source>
        <strain evidence="3">F1F22</strain>
    </source>
</reference>
<dbReference type="AlphaFoldDB" id="A0AAX3BBG3"/>
<dbReference type="Gene3D" id="2.120.10.30">
    <property type="entry name" value="TolB, C-terminal domain"/>
    <property type="match status" value="2"/>
</dbReference>
<dbReference type="CDD" id="cd05819">
    <property type="entry name" value="NHL"/>
    <property type="match status" value="1"/>
</dbReference>
<dbReference type="InterPro" id="IPR050952">
    <property type="entry name" value="TRIM-NHL_E3_ligases"/>
</dbReference>
<dbReference type="Proteomes" id="UP001056539">
    <property type="component" value="Chromosome"/>
</dbReference>
<dbReference type="InterPro" id="IPR011990">
    <property type="entry name" value="TPR-like_helical_dom_sf"/>
</dbReference>
<evidence type="ECO:0000313" key="4">
    <source>
        <dbReference type="Proteomes" id="UP001056539"/>
    </source>
</evidence>
<dbReference type="Gene3D" id="1.25.40.10">
    <property type="entry name" value="Tetratricopeptide repeat domain"/>
    <property type="match status" value="1"/>
</dbReference>
<dbReference type="PROSITE" id="PS50005">
    <property type="entry name" value="TPR"/>
    <property type="match status" value="1"/>
</dbReference>
<name>A0AAX3BBG3_9SPIR</name>
<proteinExistence type="predicted"/>
<evidence type="ECO:0000256" key="1">
    <source>
        <dbReference type="PROSITE-ProRule" id="PRU00339"/>
    </source>
</evidence>
<dbReference type="SUPFAM" id="SSF48452">
    <property type="entry name" value="TPR-like"/>
    <property type="match status" value="1"/>
</dbReference>
<dbReference type="EMBL" id="CP073355">
    <property type="protein sequence ID" value="URA09584.1"/>
    <property type="molecule type" value="Genomic_DNA"/>
</dbReference>
<dbReference type="InterPro" id="IPR036465">
    <property type="entry name" value="vWFA_dom_sf"/>
</dbReference>
<keyword evidence="1" id="KW-0802">TPR repeat</keyword>